<evidence type="ECO:0000256" key="1">
    <source>
        <dbReference type="SAM" id="MobiDB-lite"/>
    </source>
</evidence>
<dbReference type="PANTHER" id="PTHR46036:SF5">
    <property type="entry name" value="LACTOYLGLUTATHIONE LYASE"/>
    <property type="match status" value="1"/>
</dbReference>
<feature type="compositionally biased region" description="Low complexity" evidence="1">
    <location>
        <begin position="90"/>
        <end position="105"/>
    </location>
</feature>
<dbReference type="InterPro" id="IPR029068">
    <property type="entry name" value="Glyas_Bleomycin-R_OHBP_Dase"/>
</dbReference>
<dbReference type="AlphaFoldDB" id="A0AAD5DH91"/>
<dbReference type="GO" id="GO:0019243">
    <property type="term" value="P:methylglyoxal catabolic process to D-lactate via S-lactoyl-glutathione"/>
    <property type="evidence" value="ECO:0007669"/>
    <property type="project" value="TreeGrafter"/>
</dbReference>
<feature type="region of interest" description="Disordered" evidence="1">
    <location>
        <begin position="89"/>
        <end position="122"/>
    </location>
</feature>
<organism evidence="3 4">
    <name type="scientific">Chlorella ohadii</name>
    <dbReference type="NCBI Taxonomy" id="2649997"/>
    <lineage>
        <taxon>Eukaryota</taxon>
        <taxon>Viridiplantae</taxon>
        <taxon>Chlorophyta</taxon>
        <taxon>core chlorophytes</taxon>
        <taxon>Trebouxiophyceae</taxon>
        <taxon>Chlorellales</taxon>
        <taxon>Chlorellaceae</taxon>
        <taxon>Chlorella clade</taxon>
        <taxon>Chlorella</taxon>
    </lineage>
</organism>
<evidence type="ECO:0000313" key="4">
    <source>
        <dbReference type="Proteomes" id="UP001205105"/>
    </source>
</evidence>
<evidence type="ECO:0000313" key="3">
    <source>
        <dbReference type="EMBL" id="KAI7838000.1"/>
    </source>
</evidence>
<dbReference type="Gene3D" id="3.10.180.10">
    <property type="entry name" value="2,3-Dihydroxybiphenyl 1,2-Dioxygenase, domain 1"/>
    <property type="match status" value="2"/>
</dbReference>
<dbReference type="PANTHER" id="PTHR46036">
    <property type="entry name" value="LACTOYLGLUTATHIONE LYASE"/>
    <property type="match status" value="1"/>
</dbReference>
<dbReference type="Pfam" id="PF00903">
    <property type="entry name" value="Glyoxalase"/>
    <property type="match status" value="2"/>
</dbReference>
<dbReference type="SUPFAM" id="SSF54593">
    <property type="entry name" value="Glyoxalase/Bleomycin resistance protein/Dihydroxybiphenyl dioxygenase"/>
    <property type="match status" value="2"/>
</dbReference>
<accession>A0AAD5DH91</accession>
<dbReference type="PROSITE" id="PS51819">
    <property type="entry name" value="VOC"/>
    <property type="match status" value="2"/>
</dbReference>
<dbReference type="EMBL" id="JADXDR010000138">
    <property type="protein sequence ID" value="KAI7838000.1"/>
    <property type="molecule type" value="Genomic_DNA"/>
</dbReference>
<feature type="region of interest" description="Disordered" evidence="1">
    <location>
        <begin position="378"/>
        <end position="401"/>
    </location>
</feature>
<dbReference type="GO" id="GO:0005737">
    <property type="term" value="C:cytoplasm"/>
    <property type="evidence" value="ECO:0007669"/>
    <property type="project" value="TreeGrafter"/>
</dbReference>
<reference evidence="3" key="1">
    <citation type="submission" date="2020-11" db="EMBL/GenBank/DDBJ databases">
        <title>Chlorella ohadii genome sequencing and assembly.</title>
        <authorList>
            <person name="Murik O."/>
            <person name="Treves H."/>
            <person name="Kedem I."/>
            <person name="Shotland Y."/>
            <person name="Kaplan A."/>
        </authorList>
    </citation>
    <scope>NUCLEOTIDE SEQUENCE</scope>
    <source>
        <strain evidence="3">1</strain>
    </source>
</reference>
<proteinExistence type="predicted"/>
<protein>
    <recommendedName>
        <fullName evidence="2">VOC domain-containing protein</fullName>
    </recommendedName>
</protein>
<keyword evidence="4" id="KW-1185">Reference proteome</keyword>
<dbReference type="Proteomes" id="UP001205105">
    <property type="component" value="Unassembled WGS sequence"/>
</dbReference>
<name>A0AAD5DH91_9CHLO</name>
<evidence type="ECO:0000259" key="2">
    <source>
        <dbReference type="PROSITE" id="PS51819"/>
    </source>
</evidence>
<dbReference type="InterPro" id="IPR037523">
    <property type="entry name" value="VOC_core"/>
</dbReference>
<comment type="caution">
    <text evidence="3">The sequence shown here is derived from an EMBL/GenBank/DDBJ whole genome shotgun (WGS) entry which is preliminary data.</text>
</comment>
<feature type="domain" description="VOC" evidence="2">
    <location>
        <begin position="31"/>
        <end position="199"/>
    </location>
</feature>
<sequence length="401" mass="40461">MVILGRELKPGGGAAGSAAWLPGTDARLSGAAISAAASGLDLEAQVQWYHDVLGLQLISLADGSAALLAADLKPGSFRLELLAPPEDAEGLPAAAAPTPSPSASSGGAGGGGSPSGAAAAAAAFQPGPGPGLATGFGHFSLVVPSTAAVVDALKAAGQADLVLEECAAVIPVRSHGRSWTDRTSRIRDINGYTWQLMEVHSSQVRERMCSVMLHVADLHASLQWYTGVLGFRVHQSYESQETGYLSALLGFGPELQCTLLELRQQWQPAGPAAHDAPAAPAAPATAAEAAADAAAVLVDLPSPRARRPAAAAPGGQQLVRFVVEKPDLQAAADGLRARGQPFEVEVLSGSEDPGSGVPAVEVTDADGWTFCLVEAAGEGEGEGAGKGGGGGGGRERVAMEE</sequence>
<feature type="domain" description="VOC" evidence="2">
    <location>
        <begin position="207"/>
        <end position="375"/>
    </location>
</feature>
<feature type="compositionally biased region" description="Gly residues" evidence="1">
    <location>
        <begin position="382"/>
        <end position="392"/>
    </location>
</feature>
<dbReference type="InterPro" id="IPR004360">
    <property type="entry name" value="Glyas_Fos-R_dOase_dom"/>
</dbReference>
<dbReference type="GO" id="GO:0004462">
    <property type="term" value="F:lactoylglutathione lyase activity"/>
    <property type="evidence" value="ECO:0007669"/>
    <property type="project" value="TreeGrafter"/>
</dbReference>
<gene>
    <name evidence="3" type="ORF">COHA_008182</name>
</gene>